<gene>
    <name evidence="14" type="ORF">CALCODRAFT_490818</name>
</gene>
<dbReference type="Pfam" id="PF01485">
    <property type="entry name" value="IBR"/>
    <property type="match status" value="1"/>
</dbReference>
<evidence type="ECO:0000313" key="14">
    <source>
        <dbReference type="EMBL" id="KZT61889.1"/>
    </source>
</evidence>
<dbReference type="InParanoid" id="A0A165JIQ8"/>
<feature type="domain" description="C3H1-type" evidence="12">
    <location>
        <begin position="106"/>
        <end position="133"/>
    </location>
</feature>
<feature type="domain" description="RING-type" evidence="11">
    <location>
        <begin position="653"/>
        <end position="693"/>
    </location>
</feature>
<evidence type="ECO:0000256" key="2">
    <source>
        <dbReference type="ARBA" id="ARBA00012251"/>
    </source>
</evidence>
<dbReference type="CDD" id="cd20335">
    <property type="entry name" value="BRcat_RBR"/>
    <property type="match status" value="1"/>
</dbReference>
<dbReference type="PROSITE" id="PS00518">
    <property type="entry name" value="ZF_RING_1"/>
    <property type="match status" value="1"/>
</dbReference>
<dbReference type="InterPro" id="IPR002867">
    <property type="entry name" value="IBR_dom"/>
</dbReference>
<dbReference type="PROSITE" id="PS50103">
    <property type="entry name" value="ZF_C3H1"/>
    <property type="match status" value="3"/>
</dbReference>
<comment type="catalytic activity">
    <reaction evidence="1">
        <text>[E2 ubiquitin-conjugating enzyme]-S-ubiquitinyl-L-cysteine + [acceptor protein]-L-lysine = [E2 ubiquitin-conjugating enzyme]-L-cysteine + [acceptor protein]-N(6)-ubiquitinyl-L-lysine.</text>
        <dbReference type="EC" id="2.3.2.31"/>
    </reaction>
</comment>
<name>A0A165JIQ8_9BASI</name>
<protein>
    <recommendedName>
        <fullName evidence="2">RBR-type E3 ubiquitin transferase</fullName>
        <ecNumber evidence="2">2.3.2.31</ecNumber>
    </recommendedName>
</protein>
<feature type="region of interest" description="Disordered" evidence="10">
    <location>
        <begin position="221"/>
        <end position="285"/>
    </location>
</feature>
<feature type="domain" description="RING-type" evidence="13">
    <location>
        <begin position="649"/>
        <end position="794"/>
    </location>
</feature>
<evidence type="ECO:0000256" key="10">
    <source>
        <dbReference type="SAM" id="MobiDB-lite"/>
    </source>
</evidence>
<dbReference type="InterPro" id="IPR000571">
    <property type="entry name" value="Znf_CCCH"/>
</dbReference>
<dbReference type="SUPFAM" id="SSF57850">
    <property type="entry name" value="RING/U-box"/>
    <property type="match status" value="2"/>
</dbReference>
<feature type="region of interest" description="Disordered" evidence="10">
    <location>
        <begin position="1"/>
        <end position="29"/>
    </location>
</feature>
<dbReference type="PROSITE" id="PS50089">
    <property type="entry name" value="ZF_RING_2"/>
    <property type="match status" value="1"/>
</dbReference>
<feature type="compositionally biased region" description="Acidic residues" evidence="10">
    <location>
        <begin position="232"/>
        <end position="242"/>
    </location>
</feature>
<dbReference type="PANTHER" id="PTHR11685">
    <property type="entry name" value="RBR FAMILY RING FINGER AND IBR DOMAIN-CONTAINING"/>
    <property type="match status" value="1"/>
</dbReference>
<keyword evidence="7" id="KW-0833">Ubl conjugation pathway</keyword>
<proteinExistence type="predicted"/>
<evidence type="ECO:0000256" key="4">
    <source>
        <dbReference type="ARBA" id="ARBA00022723"/>
    </source>
</evidence>
<organism evidence="14 15">
    <name type="scientific">Calocera cornea HHB12733</name>
    <dbReference type="NCBI Taxonomy" id="1353952"/>
    <lineage>
        <taxon>Eukaryota</taxon>
        <taxon>Fungi</taxon>
        <taxon>Dikarya</taxon>
        <taxon>Basidiomycota</taxon>
        <taxon>Agaricomycotina</taxon>
        <taxon>Dacrymycetes</taxon>
        <taxon>Dacrymycetales</taxon>
        <taxon>Dacrymycetaceae</taxon>
        <taxon>Calocera</taxon>
    </lineage>
</organism>
<evidence type="ECO:0000259" key="12">
    <source>
        <dbReference type="PROSITE" id="PS50103"/>
    </source>
</evidence>
<evidence type="ECO:0000256" key="9">
    <source>
        <dbReference type="PROSITE-ProRule" id="PRU00723"/>
    </source>
</evidence>
<keyword evidence="6 9" id="KW-0863">Zinc-finger</keyword>
<evidence type="ECO:0000259" key="13">
    <source>
        <dbReference type="PROSITE" id="PS51873"/>
    </source>
</evidence>
<evidence type="ECO:0000256" key="7">
    <source>
        <dbReference type="ARBA" id="ARBA00022786"/>
    </source>
</evidence>
<keyword evidence="4 9" id="KW-0479">Metal-binding</keyword>
<dbReference type="STRING" id="1353952.A0A165JIQ8"/>
<keyword evidence="8 9" id="KW-0862">Zinc</keyword>
<dbReference type="Pfam" id="PF14608">
    <property type="entry name" value="zf-CCCH_2"/>
    <property type="match status" value="2"/>
</dbReference>
<evidence type="ECO:0000259" key="11">
    <source>
        <dbReference type="PROSITE" id="PS50089"/>
    </source>
</evidence>
<dbReference type="GO" id="GO:0061630">
    <property type="term" value="F:ubiquitin protein ligase activity"/>
    <property type="evidence" value="ECO:0007669"/>
    <property type="project" value="UniProtKB-EC"/>
</dbReference>
<evidence type="ECO:0000256" key="3">
    <source>
        <dbReference type="ARBA" id="ARBA00022679"/>
    </source>
</evidence>
<dbReference type="InterPro" id="IPR036855">
    <property type="entry name" value="Znf_CCCH_sf"/>
</dbReference>
<keyword evidence="5" id="KW-0677">Repeat</keyword>
<dbReference type="SMART" id="SM00647">
    <property type="entry name" value="IBR"/>
    <property type="match status" value="1"/>
</dbReference>
<feature type="zinc finger region" description="C3H1-type" evidence="9">
    <location>
        <begin position="156"/>
        <end position="183"/>
    </location>
</feature>
<dbReference type="Proteomes" id="UP000076842">
    <property type="component" value="Unassembled WGS sequence"/>
</dbReference>
<dbReference type="InterPro" id="IPR018957">
    <property type="entry name" value="Znf_C3HC4_RING-type"/>
</dbReference>
<dbReference type="SUPFAM" id="SSF90229">
    <property type="entry name" value="CCCH zinc finger"/>
    <property type="match status" value="3"/>
</dbReference>
<dbReference type="Gene3D" id="3.30.40.10">
    <property type="entry name" value="Zinc/RING finger domain, C3HC4 (zinc finger)"/>
    <property type="match status" value="1"/>
</dbReference>
<evidence type="ECO:0000256" key="8">
    <source>
        <dbReference type="ARBA" id="ARBA00022833"/>
    </source>
</evidence>
<dbReference type="Pfam" id="PF00642">
    <property type="entry name" value="zf-CCCH"/>
    <property type="match status" value="1"/>
</dbReference>
<dbReference type="AlphaFoldDB" id="A0A165JIQ8"/>
<dbReference type="Gene3D" id="4.10.1000.10">
    <property type="entry name" value="Zinc finger, CCCH-type"/>
    <property type="match status" value="2"/>
</dbReference>
<dbReference type="InterPro" id="IPR001841">
    <property type="entry name" value="Znf_RING"/>
</dbReference>
<reference evidence="14 15" key="1">
    <citation type="journal article" date="2016" name="Mol. Biol. Evol.">
        <title>Comparative Genomics of Early-Diverging Mushroom-Forming Fungi Provides Insights into the Origins of Lignocellulose Decay Capabilities.</title>
        <authorList>
            <person name="Nagy L.G."/>
            <person name="Riley R."/>
            <person name="Tritt A."/>
            <person name="Adam C."/>
            <person name="Daum C."/>
            <person name="Floudas D."/>
            <person name="Sun H."/>
            <person name="Yadav J.S."/>
            <person name="Pangilinan J."/>
            <person name="Larsson K.H."/>
            <person name="Matsuura K."/>
            <person name="Barry K."/>
            <person name="Labutti K."/>
            <person name="Kuo R."/>
            <person name="Ohm R.A."/>
            <person name="Bhattacharya S.S."/>
            <person name="Shirouzu T."/>
            <person name="Yoshinaga Y."/>
            <person name="Martin F.M."/>
            <person name="Grigoriev I.V."/>
            <person name="Hibbett D.S."/>
        </authorList>
    </citation>
    <scope>NUCLEOTIDE SEQUENCE [LARGE SCALE GENOMIC DNA]</scope>
    <source>
        <strain evidence="14 15">HHB12733</strain>
    </source>
</reference>
<feature type="zinc finger region" description="C3H1-type" evidence="9">
    <location>
        <begin position="106"/>
        <end position="133"/>
    </location>
</feature>
<feature type="compositionally biased region" description="Basic and acidic residues" evidence="10">
    <location>
        <begin position="271"/>
        <end position="284"/>
    </location>
</feature>
<feature type="domain" description="C3H1-type" evidence="12">
    <location>
        <begin position="156"/>
        <end position="183"/>
    </location>
</feature>
<dbReference type="OrthoDB" id="1431934at2759"/>
<dbReference type="GO" id="GO:0016567">
    <property type="term" value="P:protein ubiquitination"/>
    <property type="evidence" value="ECO:0007669"/>
    <property type="project" value="InterPro"/>
</dbReference>
<dbReference type="GO" id="GO:0008270">
    <property type="term" value="F:zinc ion binding"/>
    <property type="evidence" value="ECO:0007669"/>
    <property type="project" value="UniProtKB-KW"/>
</dbReference>
<evidence type="ECO:0000256" key="6">
    <source>
        <dbReference type="ARBA" id="ARBA00022771"/>
    </source>
</evidence>
<dbReference type="InterPro" id="IPR013083">
    <property type="entry name" value="Znf_RING/FYVE/PHD"/>
</dbReference>
<dbReference type="InterPro" id="IPR017907">
    <property type="entry name" value="Znf_RING_CS"/>
</dbReference>
<feature type="domain" description="C3H1-type" evidence="12">
    <location>
        <begin position="36"/>
        <end position="63"/>
    </location>
</feature>
<dbReference type="EMBL" id="KV423920">
    <property type="protein sequence ID" value="KZT61889.1"/>
    <property type="molecule type" value="Genomic_DNA"/>
</dbReference>
<dbReference type="SMART" id="SM00356">
    <property type="entry name" value="ZnF_C3H1"/>
    <property type="match status" value="3"/>
</dbReference>
<accession>A0A165JIQ8</accession>
<dbReference type="InterPro" id="IPR031127">
    <property type="entry name" value="E3_UB_ligase_RBR"/>
</dbReference>
<evidence type="ECO:0000313" key="15">
    <source>
        <dbReference type="Proteomes" id="UP000076842"/>
    </source>
</evidence>
<feature type="zinc finger region" description="C3H1-type" evidence="9">
    <location>
        <begin position="36"/>
        <end position="63"/>
    </location>
</feature>
<dbReference type="PROSITE" id="PS51873">
    <property type="entry name" value="TRIAD"/>
    <property type="match status" value="1"/>
</dbReference>
<dbReference type="InterPro" id="IPR044066">
    <property type="entry name" value="TRIAD_supradom"/>
</dbReference>
<evidence type="ECO:0000256" key="1">
    <source>
        <dbReference type="ARBA" id="ARBA00001798"/>
    </source>
</evidence>
<keyword evidence="3" id="KW-0808">Transferase</keyword>
<sequence length="794" mass="86705">MHTDPTTGSNPHQQHQHQQHSFTLYPPLPVPTQSTFNKRNVCVFHAQGRCTKGTACRFSHDDANPFSLFNAADYFPSLYPPTSAAAAHGQGVGDPRGINRTLKELQHRTRLCSFYLAGKCNRGDRCTFLHDPAALEAGITPEDLERGRAGRPDGWTKMNVTCKFWLSGRCKKEDSCPFRHEEPELELEQVLPKPDRSRPRSLSLVQLESLILKDGSSLLSPVSRRFRSGSETSEEGEGEESESSPSPPALSSGTSETGEDGPMPETPGSEDMPHDVPSDGEKPLITDVLPEEPEVEEEMSITRTFLADRGGEATATLGAGLVVEHLVLPANACTVPTSNTGHPTLLLSFPAPTRTAYVTYTSARVAQKESSRLDGRVVRGRKVVAKSNTFGGNFAATISGLPADTTKEELQKFTKASSVTLGDPTFDVSQAIENLRLKVDDFGTVHSFDILPSSPSDTQILLYARCHDSATTDAIVNDLYAQPTDFLAAGALTIEQVHVAKYTILPRQWCGFKGELEKIEKILGDNVRLRRSICGDEPLWLQGASRDDIVHAKKHIDRLLAGHHLGLGNSPSMRNWTTSAEVKELMAQVEKDTGAFIQLDERRRTITIHGAEDAALLAREKLQAALAAQGAAALSPLAPIFMTRSEITPTDQCDICSCPVSDNALGASTCGHTFCYDCIRNYILDSALPLNCPATACSGMLPFSLIRRAVPDETEFDALLESAFLAHIRSHPTDFAWCPTPDCWTIYRSGSEGDVLQCPNCQVRICSACQGEMHDGFTCREHRTGCIEDEGEEM</sequence>
<keyword evidence="15" id="KW-1185">Reference proteome</keyword>
<feature type="compositionally biased region" description="Polar residues" evidence="10">
    <location>
        <begin position="1"/>
        <end position="11"/>
    </location>
</feature>
<evidence type="ECO:0000256" key="5">
    <source>
        <dbReference type="ARBA" id="ARBA00022737"/>
    </source>
</evidence>
<dbReference type="Pfam" id="PF00097">
    <property type="entry name" value="zf-C3HC4"/>
    <property type="match status" value="1"/>
</dbReference>
<dbReference type="EC" id="2.3.2.31" evidence="2"/>